<keyword evidence="6 7" id="KW-0998">Cell outer membrane</keyword>
<dbReference type="Gene3D" id="2.170.130.10">
    <property type="entry name" value="TonB-dependent receptor, plug domain"/>
    <property type="match status" value="1"/>
</dbReference>
<evidence type="ECO:0000256" key="3">
    <source>
        <dbReference type="ARBA" id="ARBA00022452"/>
    </source>
</evidence>
<comment type="similarity">
    <text evidence="7">Belongs to the TonB-dependent receptor family.</text>
</comment>
<evidence type="ECO:0000256" key="5">
    <source>
        <dbReference type="ARBA" id="ARBA00023136"/>
    </source>
</evidence>
<dbReference type="InterPro" id="IPR036942">
    <property type="entry name" value="Beta-barrel_TonB_sf"/>
</dbReference>
<feature type="chain" id="PRO_5001482501" evidence="8">
    <location>
        <begin position="21"/>
        <end position="1072"/>
    </location>
</feature>
<proteinExistence type="inferred from homology"/>
<dbReference type="Pfam" id="PF13715">
    <property type="entry name" value="CarbopepD_reg_2"/>
    <property type="match status" value="1"/>
</dbReference>
<dbReference type="SUPFAM" id="SSF56935">
    <property type="entry name" value="Porins"/>
    <property type="match status" value="1"/>
</dbReference>
<gene>
    <name evidence="10" type="ORF">M076_0814</name>
</gene>
<comment type="caution">
    <text evidence="10">The sequence shown here is derived from an EMBL/GenBank/DDBJ whole genome shotgun (WGS) entry which is preliminary data.</text>
</comment>
<comment type="subcellular location">
    <subcellularLocation>
        <location evidence="1 7">Cell outer membrane</location>
        <topology evidence="1 7">Multi-pass membrane protein</topology>
    </subcellularLocation>
</comment>
<organism evidence="10 11">
    <name type="scientific">Bacteroides fragilis str. 2-F-2 #4</name>
    <dbReference type="NCBI Taxonomy" id="1339280"/>
    <lineage>
        <taxon>Bacteria</taxon>
        <taxon>Pseudomonadati</taxon>
        <taxon>Bacteroidota</taxon>
        <taxon>Bacteroidia</taxon>
        <taxon>Bacteroidales</taxon>
        <taxon>Bacteroidaceae</taxon>
        <taxon>Bacteroides</taxon>
    </lineage>
</organism>
<evidence type="ECO:0000256" key="2">
    <source>
        <dbReference type="ARBA" id="ARBA00022448"/>
    </source>
</evidence>
<keyword evidence="8" id="KW-0732">Signal</keyword>
<evidence type="ECO:0000256" key="7">
    <source>
        <dbReference type="PROSITE-ProRule" id="PRU01360"/>
    </source>
</evidence>
<sequence>MKKISVLLTMLLLSIIFAHAQQISIKGIVIDKKLNEPIIGASVLVQGTTIGTVTNLEGNFSLKNVPKGSELTVSYIGYTSQNITINGNQTTFKIEMSEDTKTLDEVVVVGFGTQKKVNLTGAVATVDAKTLDSRPVTSVAQALQGVVPGLNISANARGGKLDQNPTMNIRGTGNLGTGSSDSPLVLIDGVEGDINSINPQDIANISVLKDAASASIYGSRAPFGVILVTTKAGQQGKATIQYSDNFRWSRPTNIPNMLDSYRFAQYFNKAQFNSGKTTTYLFDEDTMDRIQKYMAGEYQYTSDPTQSQGSNFFQFNMRSNDNQNWPKNFIDKTAFGQEHNLSVSGGSEKTKYYISGAFLSQEGQMNYSDEKKNRYNISGKVSSDVTKWLTLELNTRFIRTDIGMPTFLKVQGDRFFPETTKLYPMMPLYDNNGHYTRNPKLMQLTSGGRSNTSNDSYFTQGAFTLKPLKGLAVHGQATLHTESFRHQYSINKVYLYTRDNQPVEEAWLGGDPDLAAGKTYVQSETKQISMMTTSLYADYEHSWNNHNFKAMIGMNTEYYYQNKLMGKRFDVIDENVPSINTANGISSNSGGANEWATMGYFARLNYDYNGRYLFEATIRRDGTSRFRGNERWGNYPSFSLGWNIAREGFWSPLEKYINTLKPRFTYGSLGNQNTDNWYPTYAIQNITVGSADAGGRWLLDLANKSNIASSPGLVSTLLTWERITSYNIGVDFGALSNRLTGYFEYYVRDTKDMVGPAQEISSIVGAGAPKMNNTALRTKGWELQIGWQDRIGQLGYNVSFNLSDAQTEVTEFPNPDKQLKDGDGNDYYWEGKKLGEIWGFKTVGMAKTDQEMADWIAQHDQSKLKAGGLNIWKAGDIMYANLDDNPAIEAGTSATDPKDLTVIGNSTPRYRFGITLGANYKGFDLNIMFQGVAKRDYWIDGMIFWGVNGGQWNSTGYEDHWDFFRPEGDELGANTNAYFPRPIMDSKQNQQVQSRYLQDASYIRLKNLQIGYTIPKYLTKKIGLEKLRVFFSGDNLWTGTKINKNFDPEALWQNGMTYPLSRTLSCGVNIVL</sequence>
<dbReference type="InterPro" id="IPR023996">
    <property type="entry name" value="TonB-dep_OMP_SusC/RagA"/>
</dbReference>
<feature type="signal peptide" evidence="8">
    <location>
        <begin position="1"/>
        <end position="20"/>
    </location>
</feature>
<evidence type="ECO:0000256" key="6">
    <source>
        <dbReference type="ARBA" id="ARBA00023237"/>
    </source>
</evidence>
<dbReference type="PATRIC" id="fig|1339280.3.peg.787"/>
<accession>A0A015YHL0</accession>
<evidence type="ECO:0000313" key="10">
    <source>
        <dbReference type="EMBL" id="EXZ45980.1"/>
    </source>
</evidence>
<evidence type="ECO:0000256" key="8">
    <source>
        <dbReference type="SAM" id="SignalP"/>
    </source>
</evidence>
<evidence type="ECO:0000256" key="4">
    <source>
        <dbReference type="ARBA" id="ARBA00022692"/>
    </source>
</evidence>
<dbReference type="Gene3D" id="2.40.170.20">
    <property type="entry name" value="TonB-dependent receptor, beta-barrel domain"/>
    <property type="match status" value="1"/>
</dbReference>
<dbReference type="PROSITE" id="PS52016">
    <property type="entry name" value="TONB_DEPENDENT_REC_3"/>
    <property type="match status" value="1"/>
</dbReference>
<dbReference type="InterPro" id="IPR008969">
    <property type="entry name" value="CarboxyPept-like_regulatory"/>
</dbReference>
<reference evidence="10 11" key="1">
    <citation type="submission" date="2014-02" db="EMBL/GenBank/DDBJ databases">
        <authorList>
            <person name="Sears C."/>
            <person name="Carroll K."/>
            <person name="Sack B.R."/>
            <person name="Qadri F."/>
            <person name="Myers L.L."/>
            <person name="Chung G.-T."/>
            <person name="Escheverria P."/>
            <person name="Fraser C.M."/>
            <person name="Sadzewicz L."/>
            <person name="Shefchek K.A."/>
            <person name="Tallon L."/>
            <person name="Das S.P."/>
            <person name="Daugherty S."/>
            <person name="Mongodin E.F."/>
        </authorList>
    </citation>
    <scope>NUCLEOTIDE SEQUENCE [LARGE SCALE GENOMIC DNA]</scope>
    <source>
        <strain evidence="10 11">2-F-2 #4</strain>
    </source>
</reference>
<dbReference type="FunFam" id="2.60.40.1120:FF:000003">
    <property type="entry name" value="Outer membrane protein Omp121"/>
    <property type="match status" value="1"/>
</dbReference>
<evidence type="ECO:0000256" key="1">
    <source>
        <dbReference type="ARBA" id="ARBA00004571"/>
    </source>
</evidence>
<dbReference type="InterPro" id="IPR037066">
    <property type="entry name" value="Plug_dom_sf"/>
</dbReference>
<dbReference type="SUPFAM" id="SSF49464">
    <property type="entry name" value="Carboxypeptidase regulatory domain-like"/>
    <property type="match status" value="1"/>
</dbReference>
<dbReference type="Proteomes" id="UP000022272">
    <property type="component" value="Unassembled WGS sequence"/>
</dbReference>
<dbReference type="FunFam" id="2.170.130.10:FF:000024">
    <property type="entry name" value="Outer membrane protein"/>
    <property type="match status" value="1"/>
</dbReference>
<dbReference type="InterPro" id="IPR039426">
    <property type="entry name" value="TonB-dep_rcpt-like"/>
</dbReference>
<evidence type="ECO:0000313" key="11">
    <source>
        <dbReference type="Proteomes" id="UP000022272"/>
    </source>
</evidence>
<evidence type="ECO:0000259" key="9">
    <source>
        <dbReference type="Pfam" id="PF07715"/>
    </source>
</evidence>
<name>A0A015YHL0_BACFG</name>
<dbReference type="Gene3D" id="2.60.40.1120">
    <property type="entry name" value="Carboxypeptidase-like, regulatory domain"/>
    <property type="match status" value="1"/>
</dbReference>
<protein>
    <submittedName>
        <fullName evidence="10">TonB-linked outer membrane, SusC/RagA family protein</fullName>
    </submittedName>
</protein>
<dbReference type="NCBIfam" id="TIGR04057">
    <property type="entry name" value="SusC_RagA_signa"/>
    <property type="match status" value="1"/>
</dbReference>
<dbReference type="RefSeq" id="WP_032569934.1">
    <property type="nucleotide sequence ID" value="NZ_JGDM01000015.1"/>
</dbReference>
<dbReference type="AlphaFoldDB" id="A0A015YHL0"/>
<keyword evidence="2 7" id="KW-0813">Transport</keyword>
<dbReference type="Pfam" id="PF07715">
    <property type="entry name" value="Plug"/>
    <property type="match status" value="1"/>
</dbReference>
<dbReference type="InterPro" id="IPR023997">
    <property type="entry name" value="TonB-dep_OMP_SusC/RagA_CS"/>
</dbReference>
<dbReference type="GO" id="GO:0009279">
    <property type="term" value="C:cell outer membrane"/>
    <property type="evidence" value="ECO:0007669"/>
    <property type="project" value="UniProtKB-SubCell"/>
</dbReference>
<keyword evidence="3 7" id="KW-1134">Transmembrane beta strand</keyword>
<dbReference type="NCBIfam" id="TIGR04056">
    <property type="entry name" value="OMP_RagA_SusC"/>
    <property type="match status" value="1"/>
</dbReference>
<feature type="domain" description="TonB-dependent receptor plug" evidence="9">
    <location>
        <begin position="116"/>
        <end position="225"/>
    </location>
</feature>
<dbReference type="InterPro" id="IPR012910">
    <property type="entry name" value="Plug_dom"/>
</dbReference>
<keyword evidence="5 7" id="KW-0472">Membrane</keyword>
<dbReference type="EMBL" id="JGDM01000015">
    <property type="protein sequence ID" value="EXZ45980.1"/>
    <property type="molecule type" value="Genomic_DNA"/>
</dbReference>
<keyword evidence="4 7" id="KW-0812">Transmembrane</keyword>